<dbReference type="InterPro" id="IPR003754">
    <property type="entry name" value="4pyrrol_synth_uPrphyn_synth"/>
</dbReference>
<dbReference type="Gene3D" id="3.40.50.10090">
    <property type="match status" value="2"/>
</dbReference>
<dbReference type="PANTHER" id="PTHR38042">
    <property type="entry name" value="UROPORPHYRINOGEN-III SYNTHASE, CHLOROPLASTIC"/>
    <property type="match status" value="1"/>
</dbReference>
<evidence type="ECO:0000256" key="4">
    <source>
        <dbReference type="ARBA" id="ARBA00023239"/>
    </source>
</evidence>
<comment type="pathway">
    <text evidence="1 9">Porphyrin-containing compound metabolism; protoporphyrin-IX biosynthesis; coproporphyrinogen-III from 5-aminolevulinate: step 3/4.</text>
</comment>
<keyword evidence="4 9" id="KW-0456">Lyase</keyword>
<keyword evidence="5 9" id="KW-0627">Porphyrin biosynthesis</keyword>
<evidence type="ECO:0000256" key="9">
    <source>
        <dbReference type="RuleBase" id="RU366031"/>
    </source>
</evidence>
<dbReference type="Proteomes" id="UP000308828">
    <property type="component" value="Unassembled WGS sequence"/>
</dbReference>
<evidence type="ECO:0000256" key="1">
    <source>
        <dbReference type="ARBA" id="ARBA00004772"/>
    </source>
</evidence>
<dbReference type="NCBIfam" id="NF006621">
    <property type="entry name" value="PRK09189.1"/>
    <property type="match status" value="1"/>
</dbReference>
<dbReference type="GO" id="GO:0006782">
    <property type="term" value="P:protoporphyrinogen IX biosynthetic process"/>
    <property type="evidence" value="ECO:0007669"/>
    <property type="project" value="UniProtKB-UniRule"/>
</dbReference>
<name>A0A4S8P3R3_9HYPH</name>
<evidence type="ECO:0000256" key="3">
    <source>
        <dbReference type="ARBA" id="ARBA00013109"/>
    </source>
</evidence>
<dbReference type="CDD" id="cd06578">
    <property type="entry name" value="HemD"/>
    <property type="match status" value="1"/>
</dbReference>
<evidence type="ECO:0000256" key="8">
    <source>
        <dbReference type="ARBA" id="ARBA00048617"/>
    </source>
</evidence>
<feature type="domain" description="Tetrapyrrole biosynthesis uroporphyrinogen III synthase" evidence="10">
    <location>
        <begin position="14"/>
        <end position="234"/>
    </location>
</feature>
<dbReference type="AlphaFoldDB" id="A0A4S8P3R3"/>
<protein>
    <recommendedName>
        <fullName evidence="7 9">Uroporphyrinogen-III synthase</fullName>
        <ecNumber evidence="3 9">4.2.1.75</ecNumber>
    </recommendedName>
</protein>
<dbReference type="InterPro" id="IPR039793">
    <property type="entry name" value="UROS/Hem4"/>
</dbReference>
<evidence type="ECO:0000256" key="6">
    <source>
        <dbReference type="ARBA" id="ARBA00037589"/>
    </source>
</evidence>
<dbReference type="SUPFAM" id="SSF69618">
    <property type="entry name" value="HemD-like"/>
    <property type="match status" value="1"/>
</dbReference>
<dbReference type="EC" id="4.2.1.75" evidence="3 9"/>
<gene>
    <name evidence="11" type="ORF">FAA97_13960</name>
</gene>
<evidence type="ECO:0000313" key="12">
    <source>
        <dbReference type="Proteomes" id="UP000308828"/>
    </source>
</evidence>
<keyword evidence="12" id="KW-1185">Reference proteome</keyword>
<dbReference type="UniPathway" id="UPA00251">
    <property type="reaction ID" value="UER00320"/>
</dbReference>
<comment type="caution">
    <text evidence="11">The sequence shown here is derived from an EMBL/GenBank/DDBJ whole genome shotgun (WGS) entry which is preliminary data.</text>
</comment>
<comment type="catalytic activity">
    <reaction evidence="8 9">
        <text>hydroxymethylbilane = uroporphyrinogen III + H2O</text>
        <dbReference type="Rhea" id="RHEA:18965"/>
        <dbReference type="ChEBI" id="CHEBI:15377"/>
        <dbReference type="ChEBI" id="CHEBI:57308"/>
        <dbReference type="ChEBI" id="CHEBI:57845"/>
        <dbReference type="EC" id="4.2.1.75"/>
    </reaction>
</comment>
<sequence length="242" mass="26016">MRVVVTRPQPSAARTAAALEARGHTPILLPLMQAQHTTSALLSPPPDDAAAVIVTSSEALRALATAPEGTIDAYRRLPLYAVGQRTEEAARTLGFSTTTSGSGDGRNLASQLLQSISPITGGRLVYLAGEPRSPDLEEALSANGLRLDLRICYRMLSAEPDAATLGTLSKAQPDAVLLYSSESARRFEEVAKAQPATWSRAKFFCLSEKIATSLSPEKQARACFPMEPREDLLLQLLDRCVR</sequence>
<dbReference type="Pfam" id="PF02602">
    <property type="entry name" value="HEM4"/>
    <property type="match status" value="1"/>
</dbReference>
<reference evidence="11 12" key="1">
    <citation type="submission" date="2019-04" db="EMBL/GenBank/DDBJ databases">
        <title>Genome sequence of strain shin9-1.</title>
        <authorList>
            <person name="Gao J."/>
            <person name="Sun J."/>
        </authorList>
    </citation>
    <scope>NUCLEOTIDE SEQUENCE [LARGE SCALE GENOMIC DNA]</scope>
    <source>
        <strain evidence="12">shin9-1</strain>
    </source>
</reference>
<dbReference type="GO" id="GO:0004852">
    <property type="term" value="F:uroporphyrinogen-III synthase activity"/>
    <property type="evidence" value="ECO:0007669"/>
    <property type="project" value="UniProtKB-UniRule"/>
</dbReference>
<evidence type="ECO:0000259" key="10">
    <source>
        <dbReference type="Pfam" id="PF02602"/>
    </source>
</evidence>
<evidence type="ECO:0000256" key="7">
    <source>
        <dbReference type="ARBA" id="ARBA00040167"/>
    </source>
</evidence>
<organism evidence="11 12">
    <name type="scientific">Peteryoungia ipomoeae</name>
    <dbReference type="NCBI Taxonomy" id="1210932"/>
    <lineage>
        <taxon>Bacteria</taxon>
        <taxon>Pseudomonadati</taxon>
        <taxon>Pseudomonadota</taxon>
        <taxon>Alphaproteobacteria</taxon>
        <taxon>Hyphomicrobiales</taxon>
        <taxon>Rhizobiaceae</taxon>
        <taxon>Peteryoungia</taxon>
    </lineage>
</organism>
<proteinExistence type="inferred from homology"/>
<evidence type="ECO:0000256" key="2">
    <source>
        <dbReference type="ARBA" id="ARBA00008133"/>
    </source>
</evidence>
<dbReference type="RefSeq" id="WP_136599154.1">
    <property type="nucleotide sequence ID" value="NZ_STGV01000004.1"/>
</dbReference>
<dbReference type="OrthoDB" id="7163809at2"/>
<dbReference type="GO" id="GO:0006780">
    <property type="term" value="P:uroporphyrinogen III biosynthetic process"/>
    <property type="evidence" value="ECO:0007669"/>
    <property type="project" value="UniProtKB-UniRule"/>
</dbReference>
<evidence type="ECO:0000256" key="5">
    <source>
        <dbReference type="ARBA" id="ARBA00023244"/>
    </source>
</evidence>
<comment type="function">
    <text evidence="6 9">Catalyzes cyclization of the linear tetrapyrrole, hydroxymethylbilane, to the macrocyclic uroporphyrinogen III.</text>
</comment>
<evidence type="ECO:0000313" key="11">
    <source>
        <dbReference type="EMBL" id="THV22384.1"/>
    </source>
</evidence>
<dbReference type="PANTHER" id="PTHR38042:SF1">
    <property type="entry name" value="UROPORPHYRINOGEN-III SYNTHASE, CHLOROPLASTIC"/>
    <property type="match status" value="1"/>
</dbReference>
<dbReference type="EMBL" id="STGV01000004">
    <property type="protein sequence ID" value="THV22384.1"/>
    <property type="molecule type" value="Genomic_DNA"/>
</dbReference>
<comment type="similarity">
    <text evidence="2 9">Belongs to the uroporphyrinogen-III synthase family.</text>
</comment>
<accession>A0A4S8P3R3</accession>
<dbReference type="InterPro" id="IPR036108">
    <property type="entry name" value="4pyrrol_syn_uPrphyn_synt_sf"/>
</dbReference>